<comment type="caution">
    <text evidence="5">The sequence shown here is derived from an EMBL/GenBank/DDBJ whole genome shotgun (WGS) entry which is preliminary data.</text>
</comment>
<feature type="region of interest" description="Disordered" evidence="3">
    <location>
        <begin position="649"/>
        <end position="700"/>
    </location>
</feature>
<dbReference type="EMBL" id="SLZQ01000008">
    <property type="protein sequence ID" value="TCS35955.1"/>
    <property type="molecule type" value="Genomic_DNA"/>
</dbReference>
<dbReference type="SUPFAM" id="SSF56112">
    <property type="entry name" value="Protein kinase-like (PK-like)"/>
    <property type="match status" value="1"/>
</dbReference>
<feature type="compositionally biased region" description="Pro residues" evidence="3">
    <location>
        <begin position="654"/>
        <end position="664"/>
    </location>
</feature>
<gene>
    <name evidence="5" type="ORF">EDC30_10818</name>
</gene>
<evidence type="ECO:0000256" key="2">
    <source>
        <dbReference type="PROSITE-ProRule" id="PRU10141"/>
    </source>
</evidence>
<feature type="compositionally biased region" description="Low complexity" evidence="3">
    <location>
        <begin position="764"/>
        <end position="773"/>
    </location>
</feature>
<feature type="compositionally biased region" description="Low complexity" evidence="3">
    <location>
        <begin position="793"/>
        <end position="865"/>
    </location>
</feature>
<dbReference type="Pfam" id="PF02493">
    <property type="entry name" value="MORN"/>
    <property type="match status" value="5"/>
</dbReference>
<feature type="region of interest" description="Disordered" evidence="3">
    <location>
        <begin position="1031"/>
        <end position="1073"/>
    </location>
</feature>
<evidence type="ECO:0000313" key="6">
    <source>
        <dbReference type="Proteomes" id="UP000295382"/>
    </source>
</evidence>
<feature type="compositionally biased region" description="Low complexity" evidence="3">
    <location>
        <begin position="537"/>
        <end position="559"/>
    </location>
</feature>
<feature type="region of interest" description="Disordered" evidence="3">
    <location>
        <begin position="537"/>
        <end position="601"/>
    </location>
</feature>
<proteinExistence type="predicted"/>
<feature type="region of interest" description="Disordered" evidence="3">
    <location>
        <begin position="472"/>
        <end position="492"/>
    </location>
</feature>
<keyword evidence="1" id="KW-0677">Repeat</keyword>
<dbReference type="CDD" id="cd14014">
    <property type="entry name" value="STKc_PknB_like"/>
    <property type="match status" value="1"/>
</dbReference>
<dbReference type="GO" id="GO:0004713">
    <property type="term" value="F:protein tyrosine kinase activity"/>
    <property type="evidence" value="ECO:0007669"/>
    <property type="project" value="InterPro"/>
</dbReference>
<dbReference type="PANTHER" id="PTHR43215:SF14">
    <property type="entry name" value="RADIAL SPOKE HEAD 1 HOMOLOG"/>
    <property type="match status" value="1"/>
</dbReference>
<evidence type="ECO:0000256" key="3">
    <source>
        <dbReference type="SAM" id="MobiDB-lite"/>
    </source>
</evidence>
<protein>
    <submittedName>
        <fullName evidence="5">Serine/threonine protein kinase</fullName>
    </submittedName>
</protein>
<dbReference type="GO" id="GO:0004674">
    <property type="term" value="F:protein serine/threonine kinase activity"/>
    <property type="evidence" value="ECO:0007669"/>
    <property type="project" value="UniProtKB-KW"/>
</dbReference>
<keyword evidence="2" id="KW-0067">ATP-binding</keyword>
<dbReference type="GO" id="GO:0005524">
    <property type="term" value="F:ATP binding"/>
    <property type="evidence" value="ECO:0007669"/>
    <property type="project" value="UniProtKB-UniRule"/>
</dbReference>
<organism evidence="5 6">
    <name type="scientific">Paucimonas lemoignei</name>
    <name type="common">Pseudomonas lemoignei</name>
    <dbReference type="NCBI Taxonomy" id="29443"/>
    <lineage>
        <taxon>Bacteria</taxon>
        <taxon>Pseudomonadati</taxon>
        <taxon>Pseudomonadota</taxon>
        <taxon>Betaproteobacteria</taxon>
        <taxon>Burkholderiales</taxon>
        <taxon>Burkholderiaceae</taxon>
        <taxon>Paucimonas</taxon>
    </lineage>
</organism>
<dbReference type="PANTHER" id="PTHR43215">
    <property type="entry name" value="RADIAL SPOKE HEAD 1 HOMOLOG"/>
    <property type="match status" value="1"/>
</dbReference>
<dbReference type="InterPro" id="IPR020635">
    <property type="entry name" value="Tyr_kinase_cat_dom"/>
</dbReference>
<name>A0A4R3HV74_PAULE</name>
<feature type="domain" description="Protein kinase" evidence="4">
    <location>
        <begin position="44"/>
        <end position="317"/>
    </location>
</feature>
<feature type="compositionally biased region" description="Polar residues" evidence="3">
    <location>
        <begin position="1040"/>
        <end position="1059"/>
    </location>
</feature>
<feature type="compositionally biased region" description="Low complexity" evidence="3">
    <location>
        <begin position="382"/>
        <end position="397"/>
    </location>
</feature>
<feature type="compositionally biased region" description="Low complexity" evidence="3">
    <location>
        <begin position="566"/>
        <end position="594"/>
    </location>
</feature>
<reference evidence="5 6" key="1">
    <citation type="submission" date="2019-03" db="EMBL/GenBank/DDBJ databases">
        <title>Genomic Encyclopedia of Type Strains, Phase IV (KMG-IV): sequencing the most valuable type-strain genomes for metagenomic binning, comparative biology and taxonomic classification.</title>
        <authorList>
            <person name="Goeker M."/>
        </authorList>
    </citation>
    <scope>NUCLEOTIDE SEQUENCE [LARGE SCALE GENOMIC DNA]</scope>
    <source>
        <strain evidence="5 6">DSM 7445</strain>
    </source>
</reference>
<feature type="region of interest" description="Disordered" evidence="3">
    <location>
        <begin position="348"/>
        <end position="456"/>
    </location>
</feature>
<dbReference type="InterPro" id="IPR011009">
    <property type="entry name" value="Kinase-like_dom_sf"/>
</dbReference>
<feature type="binding site" evidence="2">
    <location>
        <position position="73"/>
    </location>
    <ligand>
        <name>ATP</name>
        <dbReference type="ChEBI" id="CHEBI:30616"/>
    </ligand>
</feature>
<dbReference type="PROSITE" id="PS50011">
    <property type="entry name" value="PROTEIN_KINASE_DOM"/>
    <property type="match status" value="1"/>
</dbReference>
<feature type="compositionally biased region" description="Low complexity" evidence="3">
    <location>
        <begin position="353"/>
        <end position="365"/>
    </location>
</feature>
<keyword evidence="5" id="KW-0418">Kinase</keyword>
<dbReference type="SMART" id="SM00219">
    <property type="entry name" value="TyrKc"/>
    <property type="match status" value="1"/>
</dbReference>
<dbReference type="RefSeq" id="WP_132259227.1">
    <property type="nucleotide sequence ID" value="NZ_SLZQ01000008.1"/>
</dbReference>
<evidence type="ECO:0000313" key="5">
    <source>
        <dbReference type="EMBL" id="TCS35955.1"/>
    </source>
</evidence>
<feature type="region of interest" description="Disordered" evidence="3">
    <location>
        <begin position="764"/>
        <end position="904"/>
    </location>
</feature>
<dbReference type="InterPro" id="IPR000719">
    <property type="entry name" value="Prot_kinase_dom"/>
</dbReference>
<sequence length="1073" mass="113414">MMNQNQDNAQSAVRTRRLVLRPDMQGDEEISTNVLPVGTHLGEFEIKALIGEGGFGIVYLAYDHSLERLVALKEYMPSGLASRTTRMAVSVRSQKKLDTFTAGLKSFINEARMLAQFDSPSLVKVHSFWEGNGTAYMVMPYYEGVTLKQALQSHKIKPTEGWIRMLLADLCDAIDILHRAHCLHRDIAPDNILLLKDGRPLLLDFGAARRVIGDLTQCFTAILKPGFAPIEQYADIAGLRQGAWTDIYALAAVVYYLITGKAPPPSVARMVHDELVPAREAGKGRYSEAFLSTIDKALSVRPEHRFHSIDELRHALNITEPEPRTVPYPGGEWSTTVARTEPVATQLAGKPMPAHAAPSGAPGADAGDDMTAIAPPGQTNKPAPLRPAAASSAGKAAPVKTPAPEARQGRQQFNAHASKAPPSFDTPPVPPREPISPAPFSAAVPRSSRKAPADSSMRIEPELHPTQMASNWHATGEEPPMPPPIPPHLHEQDVSLPRRRNKQGWLIFALLFAAGIGSGIYLGTNHSWDGLSGSAVDSDTPDAAAAASSGRDPAGDASDQALAARSAPNADGNASSGSSDSSAASGSAGSLGAPDESQDSVKRLRSEIELWKSASKSNQASDYARYLREYPQGLYAAIAKLRLERLQASAAPKPATPEPKPAAPAPKTAAQDAKPAAPDAKLAEAAKPTPEAPALKTRPEEAAWTRATSINSAAAYQDYLRKYPKGGYSALARDRLANIKLAEAGKATSPQPEIRLAPSATLAPATPATQTEAKAAKPDAPLLSAATSKPQESAAIADSANSSSGGESKSASAASGTSAQPVTTPTPTTAPSAQPPASQTVAASTTSSTASSAPAASSQAAVKAPPALPPQASLKHQDRDSGSDTGSDASGHRSIKVDDQTMTGNFTVDKNTGLVSGKGKVSWSNGNQFEGTLVQGSKEGKGRFVWNSGQRYSGDWAHDAPNGKGTFLFPDGSRYDGEVKDGLPHGQGTTKFKNGVVYTGNWVRGKSHGHGRYIWTDGSYWEGEFRDDKRTENGKMYYPSKNTPTTGSVAPSLSSTETQRAAALSAEKTNEEQ</sequence>
<dbReference type="Gene3D" id="1.10.510.10">
    <property type="entry name" value="Transferase(Phosphotransferase) domain 1"/>
    <property type="match status" value="1"/>
</dbReference>
<keyword evidence="6" id="KW-1185">Reference proteome</keyword>
<accession>A0A4R3HV74</accession>
<dbReference type="PROSITE" id="PS00109">
    <property type="entry name" value="PROTEIN_KINASE_TYR"/>
    <property type="match status" value="1"/>
</dbReference>
<keyword evidence="5" id="KW-0808">Transferase</keyword>
<dbReference type="InterPro" id="IPR003409">
    <property type="entry name" value="MORN"/>
</dbReference>
<dbReference type="SMART" id="SM00698">
    <property type="entry name" value="MORN"/>
    <property type="match status" value="5"/>
</dbReference>
<evidence type="ECO:0000256" key="1">
    <source>
        <dbReference type="ARBA" id="ARBA00022737"/>
    </source>
</evidence>
<dbReference type="Proteomes" id="UP000295382">
    <property type="component" value="Unassembled WGS sequence"/>
</dbReference>
<keyword evidence="2" id="KW-0547">Nucleotide-binding</keyword>
<dbReference type="Pfam" id="PF00069">
    <property type="entry name" value="Pkinase"/>
    <property type="match status" value="1"/>
</dbReference>
<dbReference type="OrthoDB" id="9801841at2"/>
<keyword evidence="5" id="KW-0723">Serine/threonine-protein kinase</keyword>
<dbReference type="SUPFAM" id="SSF82185">
    <property type="entry name" value="Histone H3 K4-specific methyltransferase SET7/9 N-terminal domain"/>
    <property type="match status" value="2"/>
</dbReference>
<dbReference type="InterPro" id="IPR008266">
    <property type="entry name" value="Tyr_kinase_AS"/>
</dbReference>
<evidence type="ECO:0000259" key="4">
    <source>
        <dbReference type="PROSITE" id="PS50011"/>
    </source>
</evidence>
<feature type="compositionally biased region" description="Low complexity" evidence="3">
    <location>
        <begin position="665"/>
        <end position="696"/>
    </location>
</feature>
<dbReference type="PROSITE" id="PS00107">
    <property type="entry name" value="PROTEIN_KINASE_ATP"/>
    <property type="match status" value="1"/>
</dbReference>
<dbReference type="InterPro" id="IPR017441">
    <property type="entry name" value="Protein_kinase_ATP_BS"/>
</dbReference>
<dbReference type="Gene3D" id="2.20.110.10">
    <property type="entry name" value="Histone H3 K4-specific methyltransferase SET7/9 N-terminal domain"/>
    <property type="match status" value="2"/>
</dbReference>
<dbReference type="AlphaFoldDB" id="A0A4R3HV74"/>
<feature type="compositionally biased region" description="Pro residues" evidence="3">
    <location>
        <begin position="424"/>
        <end position="437"/>
    </location>
</feature>